<organism evidence="1 2">
    <name type="scientific">Mojavia pulchra JT2-VF2</name>
    <dbReference type="NCBI Taxonomy" id="287848"/>
    <lineage>
        <taxon>Bacteria</taxon>
        <taxon>Bacillati</taxon>
        <taxon>Cyanobacteriota</taxon>
        <taxon>Cyanophyceae</taxon>
        <taxon>Nostocales</taxon>
        <taxon>Nostocaceae</taxon>
    </lineage>
</organism>
<protein>
    <submittedName>
        <fullName evidence="1">Uncharacterized protein</fullName>
    </submittedName>
</protein>
<comment type="caution">
    <text evidence="1">The sequence shown here is derived from an EMBL/GenBank/DDBJ whole genome shotgun (WGS) entry which is preliminary data.</text>
</comment>
<sequence>MPCPYECIGLNLGLRLLKVRSPMAAGARSHELNIVHNHKRNIFTAVFTYLNHIYHRERCCAIIYRLIAVI</sequence>
<proteinExistence type="predicted"/>
<reference evidence="1" key="1">
    <citation type="submission" date="2021-05" db="EMBL/GenBank/DDBJ databases">
        <authorList>
            <person name="Pietrasiak N."/>
            <person name="Ward R."/>
            <person name="Stajich J.E."/>
            <person name="Kurbessoian T."/>
        </authorList>
    </citation>
    <scope>NUCLEOTIDE SEQUENCE</scope>
    <source>
        <strain evidence="1">JT2-VF2</strain>
    </source>
</reference>
<evidence type="ECO:0000313" key="1">
    <source>
        <dbReference type="EMBL" id="MBW4565100.1"/>
    </source>
</evidence>
<accession>A0A951UK72</accession>
<dbReference type="Proteomes" id="UP000715781">
    <property type="component" value="Unassembled WGS sequence"/>
</dbReference>
<dbReference type="EMBL" id="JAHHHN010000030">
    <property type="protein sequence ID" value="MBW4565100.1"/>
    <property type="molecule type" value="Genomic_DNA"/>
</dbReference>
<reference evidence="1" key="2">
    <citation type="journal article" date="2022" name="Microbiol. Resour. Announc.">
        <title>Metagenome Sequencing to Explore Phylogenomics of Terrestrial Cyanobacteria.</title>
        <authorList>
            <person name="Ward R.D."/>
            <person name="Stajich J.E."/>
            <person name="Johansen J.R."/>
            <person name="Huntemann M."/>
            <person name="Clum A."/>
            <person name="Foster B."/>
            <person name="Foster B."/>
            <person name="Roux S."/>
            <person name="Palaniappan K."/>
            <person name="Varghese N."/>
            <person name="Mukherjee S."/>
            <person name="Reddy T.B.K."/>
            <person name="Daum C."/>
            <person name="Copeland A."/>
            <person name="Chen I.A."/>
            <person name="Ivanova N.N."/>
            <person name="Kyrpides N.C."/>
            <person name="Shapiro N."/>
            <person name="Eloe-Fadrosh E.A."/>
            <person name="Pietrasiak N."/>
        </authorList>
    </citation>
    <scope>NUCLEOTIDE SEQUENCE</scope>
    <source>
        <strain evidence="1">JT2-VF2</strain>
    </source>
</reference>
<name>A0A951UK72_9NOST</name>
<dbReference type="AlphaFoldDB" id="A0A951UK72"/>
<gene>
    <name evidence="1" type="ORF">KME32_29190</name>
</gene>
<evidence type="ECO:0000313" key="2">
    <source>
        <dbReference type="Proteomes" id="UP000715781"/>
    </source>
</evidence>